<proteinExistence type="inferred from homology"/>
<reference evidence="7" key="3">
    <citation type="submission" date="2015-02" db="UniProtKB">
        <authorList>
            <consortium name="EnsemblProtists"/>
        </authorList>
    </citation>
    <scope>IDENTIFICATION</scope>
    <source>
        <strain evidence="7">DAOM BR144</strain>
    </source>
</reference>
<dbReference type="STRING" id="431595.K3WLZ7"/>
<dbReference type="EnsemblProtists" id="PYU1_T005989">
    <property type="protein sequence ID" value="PYU1_T005989"/>
    <property type="gene ID" value="PYU1_G005977"/>
</dbReference>
<evidence type="ECO:0000256" key="2">
    <source>
        <dbReference type="ARBA" id="ARBA00022679"/>
    </source>
</evidence>
<name>K3WLZ7_GLOUD</name>
<keyword evidence="8" id="KW-1185">Reference proteome</keyword>
<evidence type="ECO:0000256" key="5">
    <source>
        <dbReference type="ARBA" id="ARBA00022840"/>
    </source>
</evidence>
<comment type="similarity">
    <text evidence="1">Belongs to the PI3/PI4-kinase family. Type II PI4K subfamily.</text>
</comment>
<dbReference type="HOGENOM" id="CLU_059282_0_0_1"/>
<evidence type="ECO:0000256" key="3">
    <source>
        <dbReference type="ARBA" id="ARBA00022741"/>
    </source>
</evidence>
<sequence length="366" mass="41087">MIAIINDVNAGFQYNVPPIPVDDCTGGVYYLRTKRRRIAAVFKPADEEPYAPNNPKRYLRNNEIEPELPLQPQDQYALVKCSDSKLSSSKSGIRAGIATGDAAIREVAAYLLDKQHLASVPMTSLATAFHPIFHYAENKAANGNRVWKIGAIQAYVPHNCTADDVSSTLFSVEDVHAVALLDIRLANQDRHGGNVLVVDEQQLQKKTYKLVPIDHGACLPRVCEMEETSFLWLFWPQAKRPFSKAILHYITSLDPWDDVHLLQQSLPGSHQVEPQALLTLHICTVLLQVCALEKSMSAYDIGMLMCRHESFHHQQPKPSILEQLVAKSLKNIEAPKYEPVRQSQDTYFKSVVASFQQHLASYLTTM</sequence>
<dbReference type="eggNOG" id="KOG2381">
    <property type="taxonomic scope" value="Eukaryota"/>
</dbReference>
<keyword evidence="3" id="KW-0547">Nucleotide-binding</keyword>
<evidence type="ECO:0000259" key="6">
    <source>
        <dbReference type="PROSITE" id="PS50290"/>
    </source>
</evidence>
<reference evidence="8" key="2">
    <citation type="submission" date="2010-04" db="EMBL/GenBank/DDBJ databases">
        <authorList>
            <person name="Buell R."/>
            <person name="Hamilton J."/>
            <person name="Hostetler J."/>
        </authorList>
    </citation>
    <scope>NUCLEOTIDE SEQUENCE [LARGE SCALE GENOMIC DNA]</scope>
    <source>
        <strain evidence="8">DAOM:BR144</strain>
    </source>
</reference>
<evidence type="ECO:0000313" key="7">
    <source>
        <dbReference type="EnsemblProtists" id="PYU1_T005989"/>
    </source>
</evidence>
<evidence type="ECO:0000256" key="1">
    <source>
        <dbReference type="ARBA" id="ARBA00008941"/>
    </source>
</evidence>
<dbReference type="Proteomes" id="UP000019132">
    <property type="component" value="Unassembled WGS sequence"/>
</dbReference>
<organism evidence="7 8">
    <name type="scientific">Globisporangium ultimum (strain ATCC 200006 / CBS 805.95 / DAOM BR144)</name>
    <name type="common">Pythium ultimum</name>
    <dbReference type="NCBI Taxonomy" id="431595"/>
    <lineage>
        <taxon>Eukaryota</taxon>
        <taxon>Sar</taxon>
        <taxon>Stramenopiles</taxon>
        <taxon>Oomycota</taxon>
        <taxon>Peronosporomycetes</taxon>
        <taxon>Pythiales</taxon>
        <taxon>Pythiaceae</taxon>
        <taxon>Globisporangium</taxon>
    </lineage>
</organism>
<dbReference type="OMA" id="HGACLPR"/>
<dbReference type="PROSITE" id="PS50290">
    <property type="entry name" value="PI3_4_KINASE_3"/>
    <property type="match status" value="1"/>
</dbReference>
<dbReference type="Pfam" id="PF00454">
    <property type="entry name" value="PI3_PI4_kinase"/>
    <property type="match status" value="1"/>
</dbReference>
<dbReference type="PANTHER" id="PTHR45800:SF11">
    <property type="entry name" value="PHOSPHATIDYLINOSITOL 3-KINASE-RELATED PROTEIN KINASE"/>
    <property type="match status" value="1"/>
</dbReference>
<dbReference type="InterPro" id="IPR000403">
    <property type="entry name" value="PI3/4_kinase_cat_dom"/>
</dbReference>
<dbReference type="EMBL" id="GL376625">
    <property type="status" value="NOT_ANNOTATED_CDS"/>
    <property type="molecule type" value="Genomic_DNA"/>
</dbReference>
<dbReference type="VEuPathDB" id="FungiDB:PYU1_G005977"/>
<dbReference type="InterPro" id="IPR044571">
    <property type="entry name" value="P4KG1-8"/>
</dbReference>
<dbReference type="AlphaFoldDB" id="K3WLZ7"/>
<accession>K3WLZ7</accession>
<dbReference type="GO" id="GO:0016301">
    <property type="term" value="F:kinase activity"/>
    <property type="evidence" value="ECO:0007669"/>
    <property type="project" value="UniProtKB-KW"/>
</dbReference>
<keyword evidence="5" id="KW-0067">ATP-binding</keyword>
<keyword evidence="2" id="KW-0808">Transferase</keyword>
<keyword evidence="4" id="KW-0418">Kinase</keyword>
<dbReference type="PANTHER" id="PTHR45800">
    <property type="entry name" value="PHOSPHATIDYLINOSITOL 4-KINASE GAMMA"/>
    <property type="match status" value="1"/>
</dbReference>
<evidence type="ECO:0000256" key="4">
    <source>
        <dbReference type="ARBA" id="ARBA00022777"/>
    </source>
</evidence>
<dbReference type="GO" id="GO:0005524">
    <property type="term" value="F:ATP binding"/>
    <property type="evidence" value="ECO:0007669"/>
    <property type="project" value="UniProtKB-KW"/>
</dbReference>
<protein>
    <recommendedName>
        <fullName evidence="6">PI3K/PI4K catalytic domain-containing protein</fullName>
    </recommendedName>
</protein>
<reference evidence="8" key="1">
    <citation type="journal article" date="2010" name="Genome Biol.">
        <title>Genome sequence of the necrotrophic plant pathogen Pythium ultimum reveals original pathogenicity mechanisms and effector repertoire.</title>
        <authorList>
            <person name="Levesque C.A."/>
            <person name="Brouwer H."/>
            <person name="Cano L."/>
            <person name="Hamilton J.P."/>
            <person name="Holt C."/>
            <person name="Huitema E."/>
            <person name="Raffaele S."/>
            <person name="Robideau G.P."/>
            <person name="Thines M."/>
            <person name="Win J."/>
            <person name="Zerillo M.M."/>
            <person name="Beakes G.W."/>
            <person name="Boore J.L."/>
            <person name="Busam D."/>
            <person name="Dumas B."/>
            <person name="Ferriera S."/>
            <person name="Fuerstenberg S.I."/>
            <person name="Gachon C.M."/>
            <person name="Gaulin E."/>
            <person name="Govers F."/>
            <person name="Grenville-Briggs L."/>
            <person name="Horner N."/>
            <person name="Hostetler J."/>
            <person name="Jiang R.H."/>
            <person name="Johnson J."/>
            <person name="Krajaejun T."/>
            <person name="Lin H."/>
            <person name="Meijer H.J."/>
            <person name="Moore B."/>
            <person name="Morris P."/>
            <person name="Phuntmart V."/>
            <person name="Puiu D."/>
            <person name="Shetty J."/>
            <person name="Stajich J.E."/>
            <person name="Tripathy S."/>
            <person name="Wawra S."/>
            <person name="van West P."/>
            <person name="Whitty B.R."/>
            <person name="Coutinho P.M."/>
            <person name="Henrissat B."/>
            <person name="Martin F."/>
            <person name="Thomas P.D."/>
            <person name="Tyler B.M."/>
            <person name="De Vries R.P."/>
            <person name="Kamoun S."/>
            <person name="Yandell M."/>
            <person name="Tisserat N."/>
            <person name="Buell C.R."/>
        </authorList>
    </citation>
    <scope>NUCLEOTIDE SEQUENCE</scope>
    <source>
        <strain evidence="8">DAOM:BR144</strain>
    </source>
</reference>
<dbReference type="InParanoid" id="K3WLZ7"/>
<feature type="domain" description="PI3K/PI4K catalytic" evidence="6">
    <location>
        <begin position="15"/>
        <end position="336"/>
    </location>
</feature>
<evidence type="ECO:0000313" key="8">
    <source>
        <dbReference type="Proteomes" id="UP000019132"/>
    </source>
</evidence>